<sequence>MRIVLLLIVWAIIGLTLARWRD</sequence>
<reference evidence="1" key="2">
    <citation type="submission" date="2014-03" db="EMBL/GenBank/DDBJ databases">
        <title>Candidatus Competibacter-lineage genomes retrieved from metagenomes reveal functional metabolic diversity.</title>
        <authorList>
            <person name="McIlroy S.J."/>
            <person name="Albertsen M."/>
            <person name="Andresen E.K."/>
            <person name="Saunders A.M."/>
            <person name="Kristiansen R."/>
            <person name="Stokholm-Bjerregaard M."/>
            <person name="Nielsen K.L."/>
            <person name="Nielsen P.H."/>
        </authorList>
    </citation>
    <scope>NUCLEOTIDE SEQUENCE</scope>
    <source>
        <strain evidence="1">Run_A_D11</strain>
    </source>
</reference>
<name>W6MC56_9GAMM</name>
<keyword evidence="2" id="KW-1185">Reference proteome</keyword>
<evidence type="ECO:0000313" key="1">
    <source>
        <dbReference type="EMBL" id="CDI04659.1"/>
    </source>
</evidence>
<comment type="caution">
    <text evidence="1">The sequence shown here is derived from an EMBL/GenBank/DDBJ whole genome shotgun (WGS) entry which is preliminary data.</text>
</comment>
<accession>W6MC56</accession>
<reference evidence="1" key="1">
    <citation type="submission" date="2013-07" db="EMBL/GenBank/DDBJ databases">
        <authorList>
            <person name="McIlroy S."/>
        </authorList>
    </citation>
    <scope>NUCLEOTIDE SEQUENCE [LARGE SCALE GENOMIC DNA]</scope>
    <source>
        <strain evidence="1">Run_A_D11</strain>
    </source>
</reference>
<proteinExistence type="predicted"/>
<gene>
    <name evidence="1" type="ORF">BN873_p20039</name>
</gene>
<evidence type="ECO:0000313" key="2">
    <source>
        <dbReference type="Proteomes" id="UP000035760"/>
    </source>
</evidence>
<dbReference type="EMBL" id="CBTJ020000114">
    <property type="protein sequence ID" value="CDI04659.1"/>
    <property type="molecule type" value="Genomic_DNA"/>
</dbReference>
<protein>
    <submittedName>
        <fullName evidence="1">Uncharacterized protein</fullName>
    </submittedName>
</protein>
<organism evidence="1 2">
    <name type="scientific">Candidatus Competibacter denitrificans Run_A_D11</name>
    <dbReference type="NCBI Taxonomy" id="1400863"/>
    <lineage>
        <taxon>Bacteria</taxon>
        <taxon>Pseudomonadati</taxon>
        <taxon>Pseudomonadota</taxon>
        <taxon>Gammaproteobacteria</taxon>
        <taxon>Candidatus Competibacteraceae</taxon>
        <taxon>Candidatus Competibacter</taxon>
    </lineage>
</organism>
<dbReference type="Proteomes" id="UP000035760">
    <property type="component" value="Unassembled WGS sequence"/>
</dbReference>
<dbReference type="AlphaFoldDB" id="W6MC56"/>